<reference evidence="7" key="1">
    <citation type="submission" date="2016-12" db="EMBL/GenBank/DDBJ databases">
        <title>Comparative genomics of four Isosphaeraceae planctomycetes: a common pool of plasmids and glycoside hydrolase genes.</title>
        <authorList>
            <person name="Ivanova A."/>
        </authorList>
    </citation>
    <scope>NUCLEOTIDE SEQUENCE [LARGE SCALE GENOMIC DNA]</scope>
    <source>
        <strain evidence="7">PX4</strain>
    </source>
</reference>
<dbReference type="InterPro" id="IPR055557">
    <property type="entry name" value="DUF7133"/>
</dbReference>
<evidence type="ECO:0000259" key="5">
    <source>
        <dbReference type="PROSITE" id="PS51007"/>
    </source>
</evidence>
<keyword evidence="2 4" id="KW-0479">Metal-binding</keyword>
<dbReference type="SUPFAM" id="SSF46626">
    <property type="entry name" value="Cytochrome c"/>
    <property type="match status" value="1"/>
</dbReference>
<dbReference type="PANTHER" id="PTHR33546">
    <property type="entry name" value="LARGE, MULTIFUNCTIONAL SECRETED PROTEIN-RELATED"/>
    <property type="match status" value="1"/>
</dbReference>
<dbReference type="GO" id="GO:0009055">
    <property type="term" value="F:electron transfer activity"/>
    <property type="evidence" value="ECO:0007669"/>
    <property type="project" value="InterPro"/>
</dbReference>
<dbReference type="KEGG" id="pbor:BSF38_03493"/>
<dbReference type="InterPro" id="IPR011042">
    <property type="entry name" value="6-blade_b-propeller_TolB-like"/>
</dbReference>
<organism evidence="6 7">
    <name type="scientific">Paludisphaera borealis</name>
    <dbReference type="NCBI Taxonomy" id="1387353"/>
    <lineage>
        <taxon>Bacteria</taxon>
        <taxon>Pseudomonadati</taxon>
        <taxon>Planctomycetota</taxon>
        <taxon>Planctomycetia</taxon>
        <taxon>Isosphaerales</taxon>
        <taxon>Isosphaeraceae</taxon>
        <taxon>Paludisphaera</taxon>
    </lineage>
</organism>
<dbReference type="RefSeq" id="WP_099091993.1">
    <property type="nucleotide sequence ID" value="NZ_CP019082.1"/>
</dbReference>
<dbReference type="Proteomes" id="UP000186309">
    <property type="component" value="Chromosome"/>
</dbReference>
<dbReference type="NCBIfam" id="TIGR02604">
    <property type="entry name" value="Piru_Ver_Nterm"/>
    <property type="match status" value="1"/>
</dbReference>
<dbReference type="SMART" id="SM00567">
    <property type="entry name" value="EZ_HEAT"/>
    <property type="match status" value="3"/>
</dbReference>
<dbReference type="STRING" id="1387353.BSF38_03493"/>
<dbReference type="AlphaFoldDB" id="A0A1U7CSQ3"/>
<dbReference type="Pfam" id="PF23500">
    <property type="entry name" value="DUF7133"/>
    <property type="match status" value="1"/>
</dbReference>
<evidence type="ECO:0000313" key="7">
    <source>
        <dbReference type="Proteomes" id="UP000186309"/>
    </source>
</evidence>
<gene>
    <name evidence="6" type="ORF">BSF38_03493</name>
</gene>
<evidence type="ECO:0000256" key="2">
    <source>
        <dbReference type="ARBA" id="ARBA00022723"/>
    </source>
</evidence>
<dbReference type="InterPro" id="IPR011041">
    <property type="entry name" value="Quinoprot_gluc/sorb_DH_b-prop"/>
</dbReference>
<dbReference type="InterPro" id="IPR013428">
    <property type="entry name" value="Membrane-bound_put_N"/>
</dbReference>
<dbReference type="Pfam" id="PF13646">
    <property type="entry name" value="HEAT_2"/>
    <property type="match status" value="1"/>
</dbReference>
<keyword evidence="7" id="KW-1185">Reference proteome</keyword>
<feature type="domain" description="Cytochrome c" evidence="5">
    <location>
        <begin position="890"/>
        <end position="1027"/>
    </location>
</feature>
<evidence type="ECO:0000256" key="4">
    <source>
        <dbReference type="PROSITE-ProRule" id="PRU00433"/>
    </source>
</evidence>
<keyword evidence="3 4" id="KW-0408">Iron</keyword>
<dbReference type="InterPro" id="IPR016024">
    <property type="entry name" value="ARM-type_fold"/>
</dbReference>
<dbReference type="EMBL" id="CP019082">
    <property type="protein sequence ID" value="APW61961.1"/>
    <property type="molecule type" value="Genomic_DNA"/>
</dbReference>
<dbReference type="OrthoDB" id="9770043at2"/>
<dbReference type="PROSITE" id="PS51007">
    <property type="entry name" value="CYTC"/>
    <property type="match status" value="1"/>
</dbReference>
<sequence>MTILIGWQSTWGADGPVKARNLKVPEGFTIERIAGPPLVDRPITAAFDEEGRLYVADSSGSNDKVEKQLAEKPHRIVRLEDKDGDGRYESQTVFADKMMFPEGTMWLDGSLYVAAPPSIWKLTDTNGDGVADDRVEWFQGKTLTGCANDLHGPYAGPDGWVYWCKGAFAEQTYERPGKSPFVTKAAHIFRSRPDGSGIEPVMTGGMDNPVDVAFTPGGERIFSTTFFHQPGGGLRDGLAHAIYGGLYGKTNRVLDAPSHKWTSPNLMPVLLHMGPAAPCGLTRYESDALGAEYRDNLFACYFNLHKVGRHVLKPKGATFETKDEDFITSPDLDFHPTDVIEDADGSLIVVDTGGWYKLCCPSSQLSKPDVLGGVYRVRRKDAKPVADPRGLAIDWKTRTPADLVALLGDPRPAVARRAVAALARAGDDARPALVIAMQNRSIQARLNVVWTLARIDDEGARVLGRLALVDPEETVRQAAAHVASLTRDAGAVSALTALLKGDSTANRRVAAEALGRIGDRTVVPILLDAIHESSDPILTHSLTYALIDIADPKGTAEGLKSPNVAVKKAALTAIDQMDGGGLDPKLAVALLTDANPDLKETASWIVGRHPEWAETVAGFFQGQLKSGDLSEADRAALERQLARFGGTPAVQKLLTETLLAHGTEVGNGGKRIALKAVAQSGLKDAPAAWISALAAILAGPDADLARQAVSTARALAVPADKGAALTAPLLAIAGRESAPADARLEALAAVPGGLPKIDPPAFAFLLGRLDPANSVATRVLAAEVITMAKLDASQLGALAESLRKAGPLEVDRLLAAFDAATDDALGVRLVKTLGESSAIGSLRIDALKLHLAKFGPETRKAAEGLYARLNADAAKQNARVDALLAKVAEGDVRRGQLVFHGEKAACFTCHAIGYRGGDVGPDLTKVGGVRSERDLLEAIVYPSASLIRSFEPVVLATTDGKVINGLLRNETSDELVLITGANQQTRVARADVEEIRPSTVSIMPAGLDQQLTTQELVDLVAFLKACK</sequence>
<dbReference type="InterPro" id="IPR004155">
    <property type="entry name" value="PBS_lyase_HEAT"/>
</dbReference>
<dbReference type="NCBIfam" id="TIGR02603">
    <property type="entry name" value="CxxCH_TIGR02603"/>
    <property type="match status" value="1"/>
</dbReference>
<dbReference type="GO" id="GO:0020037">
    <property type="term" value="F:heme binding"/>
    <property type="evidence" value="ECO:0007669"/>
    <property type="project" value="InterPro"/>
</dbReference>
<dbReference type="InterPro" id="IPR036909">
    <property type="entry name" value="Cyt_c-like_dom_sf"/>
</dbReference>
<evidence type="ECO:0000313" key="6">
    <source>
        <dbReference type="EMBL" id="APW61961.1"/>
    </source>
</evidence>
<dbReference type="Gene3D" id="1.10.760.10">
    <property type="entry name" value="Cytochrome c-like domain"/>
    <property type="match status" value="1"/>
</dbReference>
<dbReference type="InterPro" id="IPR013427">
    <property type="entry name" value="Haem-bd_dom_put"/>
</dbReference>
<accession>A0A1U7CSQ3</accession>
<dbReference type="Gene3D" id="2.120.10.30">
    <property type="entry name" value="TolB, C-terminal domain"/>
    <property type="match status" value="1"/>
</dbReference>
<dbReference type="SUPFAM" id="SSF50952">
    <property type="entry name" value="Soluble quinoprotein glucose dehydrogenase"/>
    <property type="match status" value="1"/>
</dbReference>
<keyword evidence="1 4" id="KW-0349">Heme</keyword>
<dbReference type="Gene3D" id="1.25.10.10">
    <property type="entry name" value="Leucine-rich Repeat Variant"/>
    <property type="match status" value="2"/>
</dbReference>
<evidence type="ECO:0000256" key="1">
    <source>
        <dbReference type="ARBA" id="ARBA00022617"/>
    </source>
</evidence>
<proteinExistence type="predicted"/>
<dbReference type="PANTHER" id="PTHR33546:SF1">
    <property type="entry name" value="LARGE, MULTIFUNCTIONAL SECRETED PROTEIN"/>
    <property type="match status" value="1"/>
</dbReference>
<name>A0A1U7CSQ3_9BACT</name>
<dbReference type="InterPro" id="IPR009056">
    <property type="entry name" value="Cyt_c-like_dom"/>
</dbReference>
<dbReference type="InterPro" id="IPR011989">
    <property type="entry name" value="ARM-like"/>
</dbReference>
<dbReference type="GO" id="GO:0046872">
    <property type="term" value="F:metal ion binding"/>
    <property type="evidence" value="ECO:0007669"/>
    <property type="project" value="UniProtKB-KW"/>
</dbReference>
<dbReference type="SUPFAM" id="SSF48371">
    <property type="entry name" value="ARM repeat"/>
    <property type="match status" value="1"/>
</dbReference>
<protein>
    <recommendedName>
        <fullName evidence="5">Cytochrome c domain-containing protein</fullName>
    </recommendedName>
</protein>
<evidence type="ECO:0000256" key="3">
    <source>
        <dbReference type="ARBA" id="ARBA00023004"/>
    </source>
</evidence>